<keyword evidence="2" id="KW-1185">Reference proteome</keyword>
<dbReference type="InterPro" id="IPR016024">
    <property type="entry name" value="ARM-type_fold"/>
</dbReference>
<reference evidence="2" key="1">
    <citation type="journal article" date="2011" name="Genome Res.">
        <title>Phylogeny-wide analysis of social amoeba genomes highlights ancient origins for complex intercellular communication.</title>
        <authorList>
            <person name="Heidel A.J."/>
            <person name="Lawal H.M."/>
            <person name="Felder M."/>
            <person name="Schilde C."/>
            <person name="Helps N.R."/>
            <person name="Tunggal B."/>
            <person name="Rivero F."/>
            <person name="John U."/>
            <person name="Schleicher M."/>
            <person name="Eichinger L."/>
            <person name="Platzer M."/>
            <person name="Noegel A.A."/>
            <person name="Schaap P."/>
            <person name="Gloeckner G."/>
        </authorList>
    </citation>
    <scope>NUCLEOTIDE SEQUENCE [LARGE SCALE GENOMIC DNA]</scope>
    <source>
        <strain evidence="2">SH3</strain>
    </source>
</reference>
<dbReference type="KEGG" id="dfa:DFA_08530"/>
<protein>
    <submittedName>
        <fullName evidence="1">Uncharacterized protein</fullName>
    </submittedName>
</protein>
<dbReference type="InterPro" id="IPR011989">
    <property type="entry name" value="ARM-like"/>
</dbReference>
<dbReference type="Proteomes" id="UP000007797">
    <property type="component" value="Unassembled WGS sequence"/>
</dbReference>
<accession>F4Q2R7</accession>
<dbReference type="SUPFAM" id="SSF48371">
    <property type="entry name" value="ARM repeat"/>
    <property type="match status" value="1"/>
</dbReference>
<dbReference type="GeneID" id="14868739"/>
<dbReference type="Gene3D" id="1.25.10.10">
    <property type="entry name" value="Leucine-rich Repeat Variant"/>
    <property type="match status" value="1"/>
</dbReference>
<organism evidence="1 2">
    <name type="scientific">Cavenderia fasciculata</name>
    <name type="common">Slime mold</name>
    <name type="synonym">Dictyostelium fasciculatum</name>
    <dbReference type="NCBI Taxonomy" id="261658"/>
    <lineage>
        <taxon>Eukaryota</taxon>
        <taxon>Amoebozoa</taxon>
        <taxon>Evosea</taxon>
        <taxon>Eumycetozoa</taxon>
        <taxon>Dictyostelia</taxon>
        <taxon>Acytosteliales</taxon>
        <taxon>Cavenderiaceae</taxon>
        <taxon>Cavenderia</taxon>
    </lineage>
</organism>
<name>F4Q2R7_CACFS</name>
<sequence>MSQTTTTSTSPPSDDFIEIINLLVKEQPDKKSNAKQRFIDLCINQCYETLLWLTYLVKNTDSLDVQNQSIKLIGKLADKSLKLPNINSEHGNTLLEIFNLLDDEEYHHRLSDNSRDAIISTLTSLLGGYGTASWGEFRTRLLQSTNGARKSFRDNSLKLIESATLIDYFILDISCFGKVIRSYFLGEEDAETQQRAINLVNLVLETKKQKQQTTFKDLVDREYCICILAILSPADKKYTAARNYSNDIVLNQLYDALESLLSSDNEMFIRNSLNYITNIIDKVDPSKLLNFGSKIFTILLDRFISFKESKEELNDMAAFALFMQFGSLLGRNHFNKYFTTFMEDHFNNTLNERNTWAQVLVQIFTFYGDYVAMSIPTLMKPVVEWSQENQLTPDTAKTTYLTRIVALLPDTAVMYPYLQSVIDPVYKVAATKPSIASITILVKIVKISIDKEGVTKNTQDLFHQGVKSSFELIGTLFPQHKSLLLDVIHQLVSVMQGLVWDTDQVQETIKYCLELDQSIYQEYKTDSKREVALTAQVYKENGVQWLFKLLNRLHDIINIVAVSNDNSTKTQLVEKTLSDVKERIQDALDFKSEGHHFYLQLVLHKLELLSNLKTNNDHVYELNQQVIPLFFLHFPSNELGAGIGSGSPNIALDQEAYAAYSFWRIVLQTWSSARADDSGDAKQQLYQIINQNQSSQPLTNEIVELLYFTLRHTETLSTFKSDIETNCPTLFKFNKTTKINNLYKL</sequence>
<dbReference type="EMBL" id="GL883021">
    <property type="protein sequence ID" value="EGG17534.1"/>
    <property type="molecule type" value="Genomic_DNA"/>
</dbReference>
<evidence type="ECO:0000313" key="1">
    <source>
        <dbReference type="EMBL" id="EGG17534.1"/>
    </source>
</evidence>
<dbReference type="AlphaFoldDB" id="F4Q2R7"/>
<proteinExistence type="predicted"/>
<evidence type="ECO:0000313" key="2">
    <source>
        <dbReference type="Proteomes" id="UP000007797"/>
    </source>
</evidence>
<gene>
    <name evidence="1" type="ORF">DFA_08530</name>
</gene>
<dbReference type="RefSeq" id="XP_004356018.1">
    <property type="nucleotide sequence ID" value="XM_004355965.1"/>
</dbReference>